<evidence type="ECO:0000256" key="7">
    <source>
        <dbReference type="ARBA" id="ARBA00022553"/>
    </source>
</evidence>
<evidence type="ECO:0000256" key="20">
    <source>
        <dbReference type="ARBA" id="ARBA00060389"/>
    </source>
</evidence>
<keyword evidence="12" id="KW-0333">Golgi apparatus</keyword>
<evidence type="ECO:0000256" key="15">
    <source>
        <dbReference type="ARBA" id="ARBA00023170"/>
    </source>
</evidence>
<keyword evidence="17" id="KW-0497">Mitogen</keyword>
<evidence type="ECO:0000256" key="12">
    <source>
        <dbReference type="ARBA" id="ARBA00023034"/>
    </source>
</evidence>
<dbReference type="FunFam" id="3.30.390.150:FF:000005">
    <property type="entry name" value="Gastrokine-3"/>
    <property type="match status" value="1"/>
</dbReference>
<dbReference type="Gene3D" id="3.40.50.410">
    <property type="entry name" value="von Willebrand factor, type A domain"/>
    <property type="match status" value="1"/>
</dbReference>
<comment type="subcellular location">
    <subcellularLocation>
        <location evidence="21">Cell projection</location>
        <location evidence="21">Filopodium membrane</location>
        <topology evidence="21">Single-pass type I membrane protein</topology>
    </subcellularLocation>
    <subcellularLocation>
        <location evidence="20">Cell projection</location>
        <location evidence="20">Lamellipodium membrane</location>
        <topology evidence="20">Single-pass type I membrane protein</topology>
    </subcellularLocation>
    <subcellularLocation>
        <location evidence="1">Cytoplasmic granule</location>
    </subcellularLocation>
    <subcellularLocation>
        <location evidence="2">Golgi apparatus</location>
    </subcellularLocation>
    <subcellularLocation>
        <location evidence="3">Secreted</location>
    </subcellularLocation>
</comment>
<dbReference type="GO" id="GO:0046872">
    <property type="term" value="F:metal ion binding"/>
    <property type="evidence" value="ECO:0007669"/>
    <property type="project" value="UniProtKB-KW"/>
</dbReference>
<dbReference type="SMART" id="SM00327">
    <property type="entry name" value="VWA"/>
    <property type="match status" value="1"/>
</dbReference>
<dbReference type="CDD" id="cd01474">
    <property type="entry name" value="vWA_ATR"/>
    <property type="match status" value="1"/>
</dbReference>
<organism evidence="33 34">
    <name type="scientific">Ovis aries</name>
    <name type="common">Sheep</name>
    <dbReference type="NCBI Taxonomy" id="9940"/>
    <lineage>
        <taxon>Eukaryota</taxon>
        <taxon>Metazoa</taxon>
        <taxon>Chordata</taxon>
        <taxon>Craniata</taxon>
        <taxon>Vertebrata</taxon>
        <taxon>Euteleostomi</taxon>
        <taxon>Mammalia</taxon>
        <taxon>Eutheria</taxon>
        <taxon>Laurasiatheria</taxon>
        <taxon>Artiodactyla</taxon>
        <taxon>Ruminantia</taxon>
        <taxon>Pecora</taxon>
        <taxon>Bovidae</taxon>
        <taxon>Caprinae</taxon>
        <taxon>Ovis</taxon>
    </lineage>
</organism>
<keyword evidence="16" id="KW-0325">Glycoprotein</keyword>
<accession>A0A836D4Q0</accession>
<dbReference type="Pfam" id="PF05586">
    <property type="entry name" value="Ant_C"/>
    <property type="match status" value="1"/>
</dbReference>
<evidence type="ECO:0000256" key="3">
    <source>
        <dbReference type="ARBA" id="ARBA00004613"/>
    </source>
</evidence>
<feature type="compositionally biased region" description="Pro residues" evidence="29">
    <location>
        <begin position="864"/>
        <end position="923"/>
    </location>
</feature>
<evidence type="ECO:0000256" key="17">
    <source>
        <dbReference type="ARBA" id="ARBA00023246"/>
    </source>
</evidence>
<feature type="domain" description="BRICHOS" evidence="32">
    <location>
        <begin position="248"/>
        <end position="344"/>
    </location>
</feature>
<feature type="region of interest" description="Disordered" evidence="29">
    <location>
        <begin position="715"/>
        <end position="734"/>
    </location>
</feature>
<dbReference type="AlphaFoldDB" id="A0A836D4Q0"/>
<evidence type="ECO:0000256" key="24">
    <source>
        <dbReference type="ARBA" id="ARBA00068139"/>
    </source>
</evidence>
<comment type="function">
    <text evidence="19">Has mitogenic activity and may be involved in maintaining the integrity of the gastric mucosal epithelium.</text>
</comment>
<keyword evidence="9" id="KW-0479">Metal-binding</keyword>
<dbReference type="InterPro" id="IPR008400">
    <property type="entry name" value="Anthrax_toxin_rcpt_extracel"/>
</dbReference>
<keyword evidence="5" id="KW-1003">Cell membrane</keyword>
<evidence type="ECO:0000256" key="18">
    <source>
        <dbReference type="ARBA" id="ARBA00023273"/>
    </source>
</evidence>
<evidence type="ECO:0000256" key="30">
    <source>
        <dbReference type="SAM" id="Phobius"/>
    </source>
</evidence>
<feature type="compositionally biased region" description="Basic and acidic residues" evidence="29">
    <location>
        <begin position="761"/>
        <end position="781"/>
    </location>
</feature>
<gene>
    <name evidence="33" type="ORF">JEQ12_013784</name>
</gene>
<protein>
    <recommendedName>
        <fullName evidence="24">Anthrax toxin receptor 1</fullName>
    </recommendedName>
    <alternativeName>
        <fullName evidence="27">18 kDa antrum mucosa protein</fullName>
    </alternativeName>
    <alternativeName>
        <fullName evidence="26">Gastrokine-1</fullName>
    </alternativeName>
    <alternativeName>
        <fullName evidence="25">Gastrokine-3</fullName>
    </alternativeName>
</protein>
<evidence type="ECO:0000256" key="4">
    <source>
        <dbReference type="ARBA" id="ARBA00008095"/>
    </source>
</evidence>
<dbReference type="InterPro" id="IPR002035">
    <property type="entry name" value="VWF_A"/>
</dbReference>
<evidence type="ECO:0000256" key="2">
    <source>
        <dbReference type="ARBA" id="ARBA00004555"/>
    </source>
</evidence>
<dbReference type="Proteomes" id="UP000664991">
    <property type="component" value="Unassembled WGS sequence"/>
</dbReference>
<evidence type="ECO:0000313" key="33">
    <source>
        <dbReference type="EMBL" id="KAG5211355.1"/>
    </source>
</evidence>
<keyword evidence="6" id="KW-0964">Secreted</keyword>
<keyword evidence="14" id="KW-1015">Disulfide bond</keyword>
<evidence type="ECO:0000256" key="28">
    <source>
        <dbReference type="ARBA" id="ARBA00093334"/>
    </source>
</evidence>
<dbReference type="InterPro" id="IPR008399">
    <property type="entry name" value="Anthrax_toxin_rcpt_C"/>
</dbReference>
<keyword evidence="15" id="KW-0675">Receptor</keyword>
<feature type="region of interest" description="Disordered" evidence="29">
    <location>
        <begin position="761"/>
        <end position="803"/>
    </location>
</feature>
<comment type="similarity">
    <text evidence="22">Belongs to the gastrokine family.</text>
</comment>
<keyword evidence="8 30" id="KW-0812">Transmembrane</keyword>
<dbReference type="GO" id="GO:0009986">
    <property type="term" value="C:cell surface"/>
    <property type="evidence" value="ECO:0007669"/>
    <property type="project" value="TreeGrafter"/>
</dbReference>
<keyword evidence="7" id="KW-0597">Phosphoprotein</keyword>
<dbReference type="Gene3D" id="3.30.390.150">
    <property type="match status" value="2"/>
</dbReference>
<evidence type="ECO:0000256" key="27">
    <source>
        <dbReference type="ARBA" id="ARBA00077478"/>
    </source>
</evidence>
<dbReference type="GO" id="GO:0051781">
    <property type="term" value="P:positive regulation of cell division"/>
    <property type="evidence" value="ECO:0007669"/>
    <property type="project" value="UniProtKB-KW"/>
</dbReference>
<dbReference type="PROSITE" id="PS50869">
    <property type="entry name" value="BRICHOS"/>
    <property type="match status" value="2"/>
</dbReference>
<keyword evidence="10" id="KW-0732">Signal</keyword>
<feature type="domain" description="BRICHOS" evidence="32">
    <location>
        <begin position="81"/>
        <end position="173"/>
    </location>
</feature>
<evidence type="ECO:0000256" key="16">
    <source>
        <dbReference type="ARBA" id="ARBA00023180"/>
    </source>
</evidence>
<dbReference type="InterPro" id="IPR036465">
    <property type="entry name" value="vWFA_dom_sf"/>
</dbReference>
<dbReference type="PROSITE" id="PS50234">
    <property type="entry name" value="VWFA"/>
    <property type="match status" value="1"/>
</dbReference>
<evidence type="ECO:0000256" key="25">
    <source>
        <dbReference type="ARBA" id="ARBA00070178"/>
    </source>
</evidence>
<comment type="subunit">
    <text evidence="23">Interacts with gelatin and type 1 collagen. Interacts with the actin cytoskeleton.</text>
</comment>
<evidence type="ECO:0000256" key="29">
    <source>
        <dbReference type="SAM" id="MobiDB-lite"/>
    </source>
</evidence>
<comment type="caution">
    <text evidence="33">The sequence shown here is derived from an EMBL/GenBank/DDBJ whole genome shotgun (WGS) entry which is preliminary data.</text>
</comment>
<evidence type="ECO:0000259" key="31">
    <source>
        <dbReference type="PROSITE" id="PS50234"/>
    </source>
</evidence>
<comment type="function">
    <text evidence="28">Plays a role in cell attachment and migration. Interacts with extracellular matrix proteins and with the actin cytoskeleton and thereby plays an important role in normal extracellular matrix (ECM) homeostasis. Mediates adhesion of cells to type 1 collagen and gelatin, reorganization of the actin cytoskeleton and promotes cell spreading. Plays a role in the angiogenic response of cultured umbilical vein endothelial cells. May also act as a receptor for PLAU. Upon ligand binding, stimulates the phosphorylation of EGFR and ERK1/2.</text>
</comment>
<proteinExistence type="inferred from homology"/>
<feature type="region of interest" description="Disordered" evidence="29">
    <location>
        <begin position="851"/>
        <end position="923"/>
    </location>
</feature>
<dbReference type="Pfam" id="PF05587">
    <property type="entry name" value="Anth_Ig"/>
    <property type="match status" value="1"/>
</dbReference>
<dbReference type="FunFam" id="3.30.390.150:FF:000003">
    <property type="entry name" value="Gastrokine 1"/>
    <property type="match status" value="1"/>
</dbReference>
<evidence type="ECO:0000256" key="10">
    <source>
        <dbReference type="ARBA" id="ARBA00022729"/>
    </source>
</evidence>
<dbReference type="EMBL" id="JAEMGP010000003">
    <property type="protein sequence ID" value="KAG5211355.1"/>
    <property type="molecule type" value="Genomic_DNA"/>
</dbReference>
<evidence type="ECO:0000256" key="1">
    <source>
        <dbReference type="ARBA" id="ARBA00004463"/>
    </source>
</evidence>
<evidence type="ECO:0000313" key="34">
    <source>
        <dbReference type="Proteomes" id="UP000664991"/>
    </source>
</evidence>
<evidence type="ECO:0000256" key="8">
    <source>
        <dbReference type="ARBA" id="ARBA00022692"/>
    </source>
</evidence>
<dbReference type="InterPro" id="IPR007084">
    <property type="entry name" value="BRICHOS_dom"/>
</dbReference>
<dbReference type="GO" id="GO:0005576">
    <property type="term" value="C:extracellular region"/>
    <property type="evidence" value="ECO:0007669"/>
    <property type="project" value="UniProtKB-SubCell"/>
</dbReference>
<dbReference type="FunFam" id="3.40.50.410:FF:000017">
    <property type="entry name" value="Anthrax toxin receptor 1"/>
    <property type="match status" value="1"/>
</dbReference>
<dbReference type="GO" id="GO:0004888">
    <property type="term" value="F:transmembrane signaling receptor activity"/>
    <property type="evidence" value="ECO:0007669"/>
    <property type="project" value="TreeGrafter"/>
</dbReference>
<keyword evidence="13 30" id="KW-0472">Membrane</keyword>
<dbReference type="GO" id="GO:0005794">
    <property type="term" value="C:Golgi apparatus"/>
    <property type="evidence" value="ECO:0007669"/>
    <property type="project" value="UniProtKB-SubCell"/>
</dbReference>
<dbReference type="GO" id="GO:0031258">
    <property type="term" value="C:lamellipodium membrane"/>
    <property type="evidence" value="ECO:0007669"/>
    <property type="project" value="UniProtKB-SubCell"/>
</dbReference>
<dbReference type="SUPFAM" id="SSF53300">
    <property type="entry name" value="vWA-like"/>
    <property type="match status" value="1"/>
</dbReference>
<feature type="domain" description="VWFA" evidence="31">
    <location>
        <begin position="403"/>
        <end position="574"/>
    </location>
</feature>
<evidence type="ECO:0000256" key="23">
    <source>
        <dbReference type="ARBA" id="ARBA00061894"/>
    </source>
</evidence>
<dbReference type="SMART" id="SM01039">
    <property type="entry name" value="BRICHOS"/>
    <property type="match status" value="2"/>
</dbReference>
<dbReference type="PANTHER" id="PTHR16059">
    <property type="entry name" value="ANTHRAX TOXIN RECEPTOR"/>
    <property type="match status" value="1"/>
</dbReference>
<evidence type="ECO:0000256" key="26">
    <source>
        <dbReference type="ARBA" id="ARBA00070192"/>
    </source>
</evidence>
<evidence type="ECO:0000256" key="6">
    <source>
        <dbReference type="ARBA" id="ARBA00022525"/>
    </source>
</evidence>
<evidence type="ECO:0000256" key="22">
    <source>
        <dbReference type="ARBA" id="ARBA00061085"/>
    </source>
</evidence>
<name>A0A836D4Q0_SHEEP</name>
<evidence type="ECO:0000256" key="21">
    <source>
        <dbReference type="ARBA" id="ARBA00060395"/>
    </source>
</evidence>
<evidence type="ECO:0000259" key="32">
    <source>
        <dbReference type="PROSITE" id="PS50869"/>
    </source>
</evidence>
<feature type="transmembrane region" description="Helical" evidence="30">
    <location>
        <begin position="681"/>
        <end position="702"/>
    </location>
</feature>
<evidence type="ECO:0000256" key="19">
    <source>
        <dbReference type="ARBA" id="ARBA00053890"/>
    </source>
</evidence>
<reference evidence="33 34" key="1">
    <citation type="submission" date="2020-12" db="EMBL/GenBank/DDBJ databases">
        <title>De novo assembly of Tibetan sheep genome.</title>
        <authorList>
            <person name="Li X."/>
        </authorList>
    </citation>
    <scope>NUCLEOTIDE SEQUENCE [LARGE SCALE GENOMIC DNA]</scope>
    <source>
        <tissue evidence="33">Heart</tissue>
    </source>
</reference>
<sequence>MKGRDTAAEQFWDRECPKVEILSPRIYGGIQKIVPSILMVLFLAPSLALMNISDNHPLDGSVGTQSIHVNAFRGMVSIRDNNVLSEWDGVLDYKNALLVAKLFSKMACVLAKMDEAVFPTLDDIVKALDHQTSKHYPSTHGLTYTVLPSRVKNLAQFGAPIKDMCRAFPTYFAQQQKEESAGATEAAQCNFCLYIGFQIVFAGLLGIFLTPTLADYDIDVNDNNNSGGSGQQSVSVNNEHGVANIDNNNGWGSWNSLWDYGSGFAVIRSFKKKSCFVHKMNKEVMPSIQALGMLAKKNKLQGRGPEGPPPKSLIYSVKPDKVNNLDQFGESVVTMCKGIPTYMAEEIQGEELPYCAFQVMATVEQKALGIGFKCLSLATFVLICAGQGGRREEGGPACYGGFDLYFILDKSGSVLHHWNEIYYFVEQLAHKFISPQLRMSFIVFSTQGTTLMKLTEDREQIRQGLEELQKVLPGGDTYMHEGFERASEQIYYENSQGYRTASVIIALTDGELHEDLFFYSEREANRSRDLGAIVYCVGVKDFNETQLARIADSKDHVFPVNDGFQALQGIIHSILKKSCIEILAAEPSTICAGESFQVVVRGNGFRHARNVDRVLCSFKINESVTLNEKPFTVEDTYLLCPAPILKEVGMKAALQVSMNDGLSFISSSVIITTTHCSDGSILAIALLILFLLLALALLWWFWPLCCTVIIKEVPPPPAEESEEEDDDGLPKKKWPTVDASYYGGRGVGGIKRMEVRWGEKGSTEEGAKLEKAKNARVKMPEQEYEFPEPRNLNNNMRRPSSPRKWYSPIKGKLDALWVLLRKGYDRVSVMRPQPGDTGRCINFTRVKNNPPAKYPLNNAYHTTSPPPAPIYTPPPPAPHCPPPPPSAPTPPIPSPPSILPPPPQAPPPNRAPPPSRPPPRPSV</sequence>
<evidence type="ECO:0000256" key="14">
    <source>
        <dbReference type="ARBA" id="ARBA00023157"/>
    </source>
</evidence>
<evidence type="ECO:0000256" key="11">
    <source>
        <dbReference type="ARBA" id="ARBA00022989"/>
    </source>
</evidence>
<evidence type="ECO:0000256" key="13">
    <source>
        <dbReference type="ARBA" id="ARBA00023136"/>
    </source>
</evidence>
<evidence type="ECO:0000256" key="5">
    <source>
        <dbReference type="ARBA" id="ARBA00022475"/>
    </source>
</evidence>
<keyword evidence="11 30" id="KW-1133">Transmembrane helix</keyword>
<comment type="similarity">
    <text evidence="4">Belongs to the ATR family.</text>
</comment>
<dbReference type="Pfam" id="PF00092">
    <property type="entry name" value="VWA"/>
    <property type="match status" value="1"/>
</dbReference>
<dbReference type="PANTHER" id="PTHR16059:SF11">
    <property type="entry name" value="ANTHRAX TOXIN RECEPTOR 1"/>
    <property type="match status" value="1"/>
</dbReference>
<evidence type="ECO:0000256" key="9">
    <source>
        <dbReference type="ARBA" id="ARBA00022723"/>
    </source>
</evidence>
<dbReference type="GO" id="GO:0031527">
    <property type="term" value="C:filopodium membrane"/>
    <property type="evidence" value="ECO:0007669"/>
    <property type="project" value="UniProtKB-SubCell"/>
</dbReference>
<dbReference type="Pfam" id="PF04089">
    <property type="entry name" value="BRICHOS"/>
    <property type="match status" value="2"/>
</dbReference>
<keyword evidence="18" id="KW-0966">Cell projection</keyword>